<evidence type="ECO:0000313" key="2">
    <source>
        <dbReference type="EMBL" id="RHY28995.1"/>
    </source>
</evidence>
<gene>
    <name evidence="2" type="ORF">DYB32_005544</name>
</gene>
<proteinExistence type="predicted"/>
<evidence type="ECO:0008006" key="4">
    <source>
        <dbReference type="Google" id="ProtNLM"/>
    </source>
</evidence>
<feature type="compositionally biased region" description="Basic and acidic residues" evidence="1">
    <location>
        <begin position="11"/>
        <end position="24"/>
    </location>
</feature>
<feature type="region of interest" description="Disordered" evidence="1">
    <location>
        <begin position="265"/>
        <end position="292"/>
    </location>
</feature>
<sequence>MRIASIQHNTNRNETETKPILKRSENSATIGGMLPDTVKDPVGYFVSASRPGDDGGYSKGVIKAYNEQHSTVLVRFGKWSLSLLPLTQHRADDGEEAWFGPDDKLTYLQQAIPETDDSHDPLLTTLPLFAKQFDVTDNGLTVDWLRVFSIPSKFQQLYDDDCRAECRIPDQEDFIQFLTKLIRNNMASVAASVYNYYDRATHLPRLWCYPRVHGSLHEWSSVPDPECHFIGYILTPRSTVHLPKHLTSADIQDIADLFTPDKSVVRSHSNLDPPEGMLDDAPEDGAGRARVNTPSRAASRCVVMDGCYQVLDEGEAPLRLLMALTHLRRIEVPPPPKSNPKNRRKSSKDHRVSLAIASAQQAVQALKATQAKHHTESTFQKHISDVNTITTYVSQNAQKLHDKVMQHAHTPLVLAPICTNLDDIVSSMQNTKHQSQQDREHVVLTNKERLEALEKRHQAAVEAKKQKWQQQCDAIEAAKQQKKREVHARNASKMARVHQERTALERRHDQDVRKLEQKVEKIMKSPRHSVAKPAIKPHPPPPKQTDAILPTPPATAMVPKHLTKGARPQSARVIRDRTIAFGNMVSKLHTVEVLVKKEQTKAMWRHLHSENKRFQPPAPSVAKCVDIEGETLHRTKLSFAPPAQRAITSLDLPLANEAACIKLASELIPPAVKPPDIDDDSSTSYCILAKYNRTLDEDQRQLFKARFSTNNVKLNHRLTFAVQEQYVHMARRNQAWGAFCASSRIYSDDPEQLKRTEFITVAKKLGTMAAWNFTIGWMYEWLGIVLRDDAEYETVCRRLDTNLTGFLAWRDFYEWFLDQDLKHAMGGVDRRVTSSSIS</sequence>
<feature type="region of interest" description="Disordered" evidence="1">
    <location>
        <begin position="331"/>
        <end position="351"/>
    </location>
</feature>
<reference evidence="2 3" key="1">
    <citation type="submission" date="2018-08" db="EMBL/GenBank/DDBJ databases">
        <title>Aphanomyces genome sequencing and annotation.</title>
        <authorList>
            <person name="Minardi D."/>
            <person name="Oidtmann B."/>
            <person name="Van Der Giezen M."/>
            <person name="Studholme D.J."/>
        </authorList>
    </citation>
    <scope>NUCLEOTIDE SEQUENCE [LARGE SCALE GENOMIC DNA]</scope>
    <source>
        <strain evidence="2 3">NJM0002</strain>
    </source>
</reference>
<accession>A0A3R6VWE8</accession>
<dbReference type="EMBL" id="QUSY01000496">
    <property type="protein sequence ID" value="RHY28995.1"/>
    <property type="molecule type" value="Genomic_DNA"/>
</dbReference>
<evidence type="ECO:0000313" key="3">
    <source>
        <dbReference type="Proteomes" id="UP000285060"/>
    </source>
</evidence>
<feature type="region of interest" description="Disordered" evidence="1">
    <location>
        <begin position="1"/>
        <end position="24"/>
    </location>
</feature>
<name>A0A3R6VWE8_9STRA</name>
<evidence type="ECO:0000256" key="1">
    <source>
        <dbReference type="SAM" id="MobiDB-lite"/>
    </source>
</evidence>
<comment type="caution">
    <text evidence="2">The sequence shown here is derived from an EMBL/GenBank/DDBJ whole genome shotgun (WGS) entry which is preliminary data.</text>
</comment>
<organism evidence="2 3">
    <name type="scientific">Aphanomyces invadans</name>
    <dbReference type="NCBI Taxonomy" id="157072"/>
    <lineage>
        <taxon>Eukaryota</taxon>
        <taxon>Sar</taxon>
        <taxon>Stramenopiles</taxon>
        <taxon>Oomycota</taxon>
        <taxon>Saprolegniomycetes</taxon>
        <taxon>Saprolegniales</taxon>
        <taxon>Verrucalvaceae</taxon>
        <taxon>Aphanomyces</taxon>
    </lineage>
</organism>
<protein>
    <recommendedName>
        <fullName evidence="4">EF-hand domain-containing protein</fullName>
    </recommendedName>
</protein>
<keyword evidence="3" id="KW-1185">Reference proteome</keyword>
<dbReference type="AlphaFoldDB" id="A0A3R6VWE8"/>
<dbReference type="VEuPathDB" id="FungiDB:H310_11739"/>
<feature type="compositionally biased region" description="Basic and acidic residues" evidence="1">
    <location>
        <begin position="497"/>
        <end position="513"/>
    </location>
</feature>
<dbReference type="Proteomes" id="UP000285060">
    <property type="component" value="Unassembled WGS sequence"/>
</dbReference>
<feature type="compositionally biased region" description="Polar residues" evidence="1">
    <location>
        <begin position="1"/>
        <end position="10"/>
    </location>
</feature>
<feature type="region of interest" description="Disordered" evidence="1">
    <location>
        <begin position="480"/>
        <end position="513"/>
    </location>
</feature>